<keyword evidence="4" id="KW-1185">Reference proteome</keyword>
<organism evidence="3 4">
    <name type="scientific">Dyella japonica</name>
    <dbReference type="NCBI Taxonomy" id="231455"/>
    <lineage>
        <taxon>Bacteria</taxon>
        <taxon>Pseudomonadati</taxon>
        <taxon>Pseudomonadota</taxon>
        <taxon>Gammaproteobacteria</taxon>
        <taxon>Lysobacterales</taxon>
        <taxon>Rhodanobacteraceae</taxon>
        <taxon>Dyella</taxon>
    </lineage>
</organism>
<dbReference type="InterPro" id="IPR005490">
    <property type="entry name" value="LD_TPept_cat_dom"/>
</dbReference>
<feature type="signal peptide" evidence="1">
    <location>
        <begin position="1"/>
        <end position="31"/>
    </location>
</feature>
<dbReference type="Pfam" id="PF03734">
    <property type="entry name" value="YkuD"/>
    <property type="match status" value="1"/>
</dbReference>
<proteinExistence type="predicted"/>
<sequence>MTFSVRRFVNRRFLAAALAVVAAAPLVTAQAASETLAWQSSRQMVLVITPDWNADHGVLRAYERNGEGWKPVVKAQAVTVGRAGSAWGIGLNEPQGDGPQKHEGDGRAAAGVYRVGAVFGYAAKIATHMPYEAMQDTDWCVDVDGSPYYNQIVDSKKVGEKAVEGSSEPMRRDLHLDGDQRYKIGFVIEHNAKGKPGGGSCIFAHLWKSPTDATAGCTAMPEPVMQQLLAWMKPEEQPVFVLLPQSEYARLQATWHLPALGSQP</sequence>
<reference evidence="3 4" key="1">
    <citation type="submission" date="2024-06" db="EMBL/GenBank/DDBJ databases">
        <title>Sorghum-associated microbial communities from plants grown in Nebraska, USA.</title>
        <authorList>
            <person name="Schachtman D."/>
        </authorList>
    </citation>
    <scope>NUCLEOTIDE SEQUENCE [LARGE SCALE GENOMIC DNA]</scope>
    <source>
        <strain evidence="3 4">1073</strain>
    </source>
</reference>
<name>A0ABV2JTN0_9GAMM</name>
<dbReference type="PANTHER" id="PTHR38589:SF1">
    <property type="entry name" value="BLR0621 PROTEIN"/>
    <property type="match status" value="1"/>
</dbReference>
<protein>
    <submittedName>
        <fullName evidence="3">L,D-peptidoglycan transpeptidase YkuD (ErfK/YbiS/YcfS/YnhG family)</fullName>
    </submittedName>
</protein>
<evidence type="ECO:0000313" key="4">
    <source>
        <dbReference type="Proteomes" id="UP001549184"/>
    </source>
</evidence>
<evidence type="ECO:0000259" key="2">
    <source>
        <dbReference type="Pfam" id="PF03734"/>
    </source>
</evidence>
<comment type="caution">
    <text evidence="3">The sequence shown here is derived from an EMBL/GenBank/DDBJ whole genome shotgun (WGS) entry which is preliminary data.</text>
</comment>
<evidence type="ECO:0000313" key="3">
    <source>
        <dbReference type="EMBL" id="MET3652191.1"/>
    </source>
</evidence>
<dbReference type="PANTHER" id="PTHR38589">
    <property type="entry name" value="BLR0621 PROTEIN"/>
    <property type="match status" value="1"/>
</dbReference>
<keyword evidence="1" id="KW-0732">Signal</keyword>
<dbReference type="Proteomes" id="UP001549184">
    <property type="component" value="Unassembled WGS sequence"/>
</dbReference>
<feature type="chain" id="PRO_5047301085" evidence="1">
    <location>
        <begin position="32"/>
        <end position="264"/>
    </location>
</feature>
<accession>A0ABV2JTN0</accession>
<evidence type="ECO:0000256" key="1">
    <source>
        <dbReference type="SAM" id="SignalP"/>
    </source>
</evidence>
<dbReference type="EMBL" id="JBEPMU010000002">
    <property type="protein sequence ID" value="MET3652191.1"/>
    <property type="molecule type" value="Genomic_DNA"/>
</dbReference>
<gene>
    <name evidence="3" type="ORF">ABIC75_001913</name>
</gene>
<feature type="domain" description="L,D-TPase catalytic" evidence="2">
    <location>
        <begin position="59"/>
        <end position="241"/>
    </location>
</feature>